<evidence type="ECO:0000313" key="2">
    <source>
        <dbReference type="EMBL" id="MBD3932072.1"/>
    </source>
</evidence>
<proteinExistence type="predicted"/>
<evidence type="ECO:0000313" key="3">
    <source>
        <dbReference type="Proteomes" id="UP000632289"/>
    </source>
</evidence>
<comment type="caution">
    <text evidence="2">The sequence shown here is derived from an EMBL/GenBank/DDBJ whole genome shotgun (WGS) entry which is preliminary data.</text>
</comment>
<dbReference type="Proteomes" id="UP000632289">
    <property type="component" value="Unassembled WGS sequence"/>
</dbReference>
<feature type="region of interest" description="Disordered" evidence="1">
    <location>
        <begin position="1"/>
        <end position="57"/>
    </location>
</feature>
<protein>
    <submittedName>
        <fullName evidence="2">Uncharacterized protein</fullName>
    </submittedName>
</protein>
<dbReference type="RefSeq" id="WP_191209371.1">
    <property type="nucleotide sequence ID" value="NZ_BAABKL010000050.1"/>
</dbReference>
<organism evidence="2 3">
    <name type="scientific">Streptomyces chumphonensis</name>
    <dbReference type="NCBI Taxonomy" id="1214925"/>
    <lineage>
        <taxon>Bacteria</taxon>
        <taxon>Bacillati</taxon>
        <taxon>Actinomycetota</taxon>
        <taxon>Actinomycetes</taxon>
        <taxon>Kitasatosporales</taxon>
        <taxon>Streptomycetaceae</taxon>
        <taxon>Streptomyces</taxon>
    </lineage>
</organism>
<name>A0A927ICH5_9ACTN</name>
<evidence type="ECO:0000256" key="1">
    <source>
        <dbReference type="SAM" id="MobiDB-lite"/>
    </source>
</evidence>
<feature type="compositionally biased region" description="Basic residues" evidence="1">
    <location>
        <begin position="40"/>
        <end position="57"/>
    </location>
</feature>
<reference evidence="2" key="1">
    <citation type="submission" date="2020-09" db="EMBL/GenBank/DDBJ databases">
        <title>Secondary metabolite and genome analysis of marine Streptomyces chumphonensis KK1-2T.</title>
        <authorList>
            <person name="Phongsopitanun W."/>
            <person name="Kanchanasin P."/>
            <person name="Pittayakhajonwut P."/>
            <person name="Suwanborirux K."/>
            <person name="Tanasupawat S."/>
        </authorList>
    </citation>
    <scope>NUCLEOTIDE SEQUENCE</scope>
    <source>
        <strain evidence="2">KK1-2</strain>
    </source>
</reference>
<sequence length="57" mass="6483">MSKKHRQDRGGFAEQESSKNAAFRQHTRQAMREAWGGGNAKHHGKTQKATVKHRGNR</sequence>
<dbReference type="AlphaFoldDB" id="A0A927ICH5"/>
<accession>A0A927ICH5</accession>
<dbReference type="EMBL" id="JACXYU010000004">
    <property type="protein sequence ID" value="MBD3932072.1"/>
    <property type="molecule type" value="Genomic_DNA"/>
</dbReference>
<gene>
    <name evidence="2" type="ORF">IF129_10960</name>
</gene>
<keyword evidence="3" id="KW-1185">Reference proteome</keyword>